<keyword evidence="8" id="KW-1185">Reference proteome</keyword>
<evidence type="ECO:0000256" key="5">
    <source>
        <dbReference type="ARBA" id="ARBA00031828"/>
    </source>
</evidence>
<organism evidence="7 8">
    <name type="scientific">Tissierella simiarum</name>
    <dbReference type="NCBI Taxonomy" id="2841534"/>
    <lineage>
        <taxon>Bacteria</taxon>
        <taxon>Bacillati</taxon>
        <taxon>Bacillota</taxon>
        <taxon>Tissierellia</taxon>
        <taxon>Tissierellales</taxon>
        <taxon>Tissierellaceae</taxon>
        <taxon>Tissierella</taxon>
    </lineage>
</organism>
<dbReference type="InterPro" id="IPR006439">
    <property type="entry name" value="HAD-SF_hydro_IA"/>
</dbReference>
<protein>
    <recommendedName>
        <fullName evidence="5 6">D,D-heptose 1,7-bisphosphate phosphatase</fullName>
        <ecNumber evidence="6">3.1.3.-</ecNumber>
    </recommendedName>
</protein>
<dbReference type="InterPro" id="IPR004446">
    <property type="entry name" value="Heptose_bisP_phosphatase"/>
</dbReference>
<dbReference type="NCBIfam" id="TIGR01549">
    <property type="entry name" value="HAD-SF-IA-v1"/>
    <property type="match status" value="1"/>
</dbReference>
<comment type="caution">
    <text evidence="7">The sequence shown here is derived from an EMBL/GenBank/DDBJ whole genome shotgun (WGS) entry which is preliminary data.</text>
</comment>
<dbReference type="Pfam" id="PF13242">
    <property type="entry name" value="Hydrolase_like"/>
    <property type="match status" value="1"/>
</dbReference>
<keyword evidence="6" id="KW-0963">Cytoplasm</keyword>
<dbReference type="InterPro" id="IPR006543">
    <property type="entry name" value="Histidinol-phos"/>
</dbReference>
<evidence type="ECO:0000256" key="3">
    <source>
        <dbReference type="ARBA" id="ARBA00022801"/>
    </source>
</evidence>
<dbReference type="NCBIfam" id="TIGR01662">
    <property type="entry name" value="HAD-SF-IIIA"/>
    <property type="match status" value="1"/>
</dbReference>
<evidence type="ECO:0000313" key="7">
    <source>
        <dbReference type="EMBL" id="MBU5438731.1"/>
    </source>
</evidence>
<keyword evidence="3 6" id="KW-0378">Hydrolase</keyword>
<comment type="subcellular location">
    <subcellularLocation>
        <location evidence="1 6">Cytoplasm</location>
    </subcellularLocation>
</comment>
<dbReference type="EMBL" id="JAHLPM010000009">
    <property type="protein sequence ID" value="MBU5438731.1"/>
    <property type="molecule type" value="Genomic_DNA"/>
</dbReference>
<gene>
    <name evidence="7" type="ORF">KQI42_11955</name>
</gene>
<dbReference type="PANTHER" id="PTHR42891">
    <property type="entry name" value="D-GLYCERO-BETA-D-MANNO-HEPTOSE-1,7-BISPHOSPHATE 7-PHOSPHATASE"/>
    <property type="match status" value="1"/>
</dbReference>
<keyword evidence="4 6" id="KW-0119">Carbohydrate metabolism</keyword>
<dbReference type="Proteomes" id="UP000749471">
    <property type="component" value="Unassembled WGS sequence"/>
</dbReference>
<evidence type="ECO:0000256" key="4">
    <source>
        <dbReference type="ARBA" id="ARBA00023277"/>
    </source>
</evidence>
<dbReference type="RefSeq" id="WP_216520043.1">
    <property type="nucleotide sequence ID" value="NZ_JAHLPM010000009.1"/>
</dbReference>
<dbReference type="NCBIfam" id="NF005264">
    <property type="entry name" value="PRK06769.1"/>
    <property type="match status" value="1"/>
</dbReference>
<proteinExistence type="inferred from homology"/>
<dbReference type="PIRSF" id="PIRSF004682">
    <property type="entry name" value="GmhB"/>
    <property type="match status" value="1"/>
</dbReference>
<evidence type="ECO:0000256" key="1">
    <source>
        <dbReference type="ARBA" id="ARBA00004496"/>
    </source>
</evidence>
<evidence type="ECO:0000256" key="2">
    <source>
        <dbReference type="ARBA" id="ARBA00022723"/>
    </source>
</evidence>
<reference evidence="7 8" key="1">
    <citation type="submission" date="2021-06" db="EMBL/GenBank/DDBJ databases">
        <authorList>
            <person name="Sun Q."/>
            <person name="Li D."/>
        </authorList>
    </citation>
    <scope>NUCLEOTIDE SEQUENCE [LARGE SCALE GENOMIC DNA]</scope>
    <source>
        <strain evidence="7 8">MSJ-40</strain>
    </source>
</reference>
<sequence length="175" mass="19720">MSKIQAVFIDRDGTIGGSNEVSYPGVFQLFSFSDKSIKALKELGVKLYGFTNQPGISRGDVMEEDFINEMINFGFDGAYICPHQHTEGCKCRKPSPEMLYRAAEENDLDLTKCIVIGDRWSDILAGYNAGCLNILVLTGAGKEALNQYRYKWESIEANYIARDLEDAVRWIKELK</sequence>
<dbReference type="PANTHER" id="PTHR42891:SF1">
    <property type="entry name" value="D-GLYCERO-BETA-D-MANNO-HEPTOSE-1,7-BISPHOSPHATE 7-PHOSPHATASE"/>
    <property type="match status" value="1"/>
</dbReference>
<evidence type="ECO:0000313" key="8">
    <source>
        <dbReference type="Proteomes" id="UP000749471"/>
    </source>
</evidence>
<accession>A0ABS6E799</accession>
<dbReference type="NCBIfam" id="TIGR01656">
    <property type="entry name" value="Histidinol-ppas"/>
    <property type="match status" value="1"/>
</dbReference>
<comment type="similarity">
    <text evidence="6">Belongs to the gmhB family.</text>
</comment>
<name>A0ABS6E799_9FIRM</name>
<evidence type="ECO:0000256" key="6">
    <source>
        <dbReference type="PIRNR" id="PIRNR004682"/>
    </source>
</evidence>
<dbReference type="EC" id="3.1.3.-" evidence="6"/>
<dbReference type="GO" id="GO:0016787">
    <property type="term" value="F:hydrolase activity"/>
    <property type="evidence" value="ECO:0007669"/>
    <property type="project" value="UniProtKB-KW"/>
</dbReference>
<keyword evidence="2" id="KW-0479">Metal-binding</keyword>
<dbReference type="InterPro" id="IPR006549">
    <property type="entry name" value="HAD-SF_hydro_IIIA"/>
</dbReference>